<dbReference type="PANTHER" id="PTHR33498">
    <property type="entry name" value="TRANSPOSASE FOR INSERTION SEQUENCE ELEMENT IS1557"/>
    <property type="match status" value="1"/>
</dbReference>
<reference evidence="2 3" key="1">
    <citation type="submission" date="2019-11" db="EMBL/GenBank/DDBJ databases">
        <authorList>
            <person name="Zheng R.K."/>
            <person name="Sun C.M."/>
        </authorList>
    </citation>
    <scope>NUCLEOTIDE SEQUENCE [LARGE SCALE GENOMIC DNA]</scope>
    <source>
        <strain evidence="2 3">WC007</strain>
    </source>
</reference>
<dbReference type="KEGG" id="mcos:GM418_28855"/>
<evidence type="ECO:0000313" key="2">
    <source>
        <dbReference type="EMBL" id="QGY47536.1"/>
    </source>
</evidence>
<feature type="domain" description="Transposase IS204/IS1001/IS1096/IS1165 zinc-finger" evidence="1">
    <location>
        <begin position="37"/>
        <end position="80"/>
    </location>
</feature>
<dbReference type="RefSeq" id="WP_158871514.1">
    <property type="nucleotide sequence ID" value="NZ_CP046401.1"/>
</dbReference>
<protein>
    <recommendedName>
        <fullName evidence="1">Transposase IS204/IS1001/IS1096/IS1165 zinc-finger domain-containing protein</fullName>
    </recommendedName>
</protein>
<dbReference type="Pfam" id="PF14690">
    <property type="entry name" value="Zn_ribbon_ISL3"/>
    <property type="match status" value="1"/>
</dbReference>
<name>A0A6I6JWN1_9BACT</name>
<accession>A0A6I6JWN1</accession>
<proteinExistence type="predicted"/>
<dbReference type="InterPro" id="IPR029261">
    <property type="entry name" value="Transposase_Znf"/>
</dbReference>
<dbReference type="PANTHER" id="PTHR33498:SF1">
    <property type="entry name" value="TRANSPOSASE FOR INSERTION SEQUENCE ELEMENT IS1557"/>
    <property type="match status" value="1"/>
</dbReference>
<keyword evidence="3" id="KW-1185">Reference proteome</keyword>
<dbReference type="Proteomes" id="UP000428260">
    <property type="component" value="Chromosome"/>
</dbReference>
<organism evidence="2 3">
    <name type="scientific">Maribellus comscasis</name>
    <dbReference type="NCBI Taxonomy" id="2681766"/>
    <lineage>
        <taxon>Bacteria</taxon>
        <taxon>Pseudomonadati</taxon>
        <taxon>Bacteroidota</taxon>
        <taxon>Bacteroidia</taxon>
        <taxon>Marinilabiliales</taxon>
        <taxon>Prolixibacteraceae</taxon>
        <taxon>Maribellus</taxon>
    </lineage>
</organism>
<evidence type="ECO:0000313" key="3">
    <source>
        <dbReference type="Proteomes" id="UP000428260"/>
    </source>
</evidence>
<dbReference type="AlphaFoldDB" id="A0A6I6JWN1"/>
<evidence type="ECO:0000259" key="1">
    <source>
        <dbReference type="Pfam" id="PF14690"/>
    </source>
</evidence>
<dbReference type="EMBL" id="CP046401">
    <property type="protein sequence ID" value="QGY47536.1"/>
    <property type="molecule type" value="Genomic_DNA"/>
</dbReference>
<gene>
    <name evidence="2" type="ORF">GM418_28855</name>
</gene>
<sequence length="126" mass="14475">MKLYLNSLLGLPDIRFSTPIISDEQIHIPGNSRKKHVKCSCCKKKSSSVHSFYTRKLRDLSIGEYSIIIHLTARKFYCKNKKCKRKIFAEQPGKEVKAYARMTQKTKQKLEKILIETSANKGALIS</sequence>
<dbReference type="InterPro" id="IPR047951">
    <property type="entry name" value="Transpos_ISL3"/>
</dbReference>